<evidence type="ECO:0000313" key="4">
    <source>
        <dbReference type="Proteomes" id="UP000618051"/>
    </source>
</evidence>
<evidence type="ECO:0000313" key="3">
    <source>
        <dbReference type="EMBL" id="KAI1242178.1"/>
    </source>
</evidence>
<reference evidence="2" key="1">
    <citation type="submission" date="2020-10" db="EMBL/GenBank/DDBJ databases">
        <title>Feather gene expression reveals the developmental basis of iridescence in African starlings.</title>
        <authorList>
            <person name="Rubenstein D.R."/>
        </authorList>
    </citation>
    <scope>NUCLEOTIDE SEQUENCE</scope>
    <source>
        <strain evidence="2">SS15</strain>
        <tissue evidence="2">Liver</tissue>
    </source>
</reference>
<accession>A0A835TUN3</accession>
<organism evidence="2">
    <name type="scientific">Lamprotornis superbus</name>
    <dbReference type="NCBI Taxonomy" id="245042"/>
    <lineage>
        <taxon>Eukaryota</taxon>
        <taxon>Metazoa</taxon>
        <taxon>Chordata</taxon>
        <taxon>Craniata</taxon>
        <taxon>Vertebrata</taxon>
        <taxon>Euteleostomi</taxon>
        <taxon>Archelosauria</taxon>
        <taxon>Archosauria</taxon>
        <taxon>Dinosauria</taxon>
        <taxon>Saurischia</taxon>
        <taxon>Theropoda</taxon>
        <taxon>Coelurosauria</taxon>
        <taxon>Aves</taxon>
        <taxon>Neognathae</taxon>
        <taxon>Neoaves</taxon>
        <taxon>Telluraves</taxon>
        <taxon>Australaves</taxon>
        <taxon>Passeriformes</taxon>
        <taxon>Sturnidae</taxon>
        <taxon>Lamprotornis</taxon>
    </lineage>
</organism>
<sequence>MGFKPIRHKPNNKFMATSGGTGRSPLSILQDDNSPSAPAPRQGKRHMLGENLGEKKEMDLSRSLKSGNCAWSDLNKENQQCPFGVPDVAVEVIIASKYKPPTAGESNGGDSTDDGLVGVHDELLVCPQVEEAAGGIVRAGADGFAHCADSIHTEMALMSDSCPEKVWRQEPSRTSHSLAVASQAPEMKSLKSGETAKLMQSPV</sequence>
<dbReference type="OrthoDB" id="6337960at2759"/>
<reference evidence="3 4" key="2">
    <citation type="journal article" date="2021" name="J. Hered.">
        <title>Feather Gene Expression Elucidates the Developmental Basis of Plumage Iridescence in African Starlings.</title>
        <authorList>
            <person name="Rubenstein D.R."/>
            <person name="Corvelo A."/>
            <person name="MacManes M.D."/>
            <person name="Maia R."/>
            <person name="Narzisi G."/>
            <person name="Rousaki A."/>
            <person name="Vandenabeele P."/>
            <person name="Shawkey M.D."/>
            <person name="Solomon J."/>
        </authorList>
    </citation>
    <scope>NUCLEOTIDE SEQUENCE [LARGE SCALE GENOMIC DNA]</scope>
    <source>
        <strain evidence="3">SS15</strain>
    </source>
</reference>
<evidence type="ECO:0000256" key="1">
    <source>
        <dbReference type="SAM" id="MobiDB-lite"/>
    </source>
</evidence>
<dbReference type="Proteomes" id="UP000618051">
    <property type="component" value="Unassembled WGS sequence"/>
</dbReference>
<reference evidence="3" key="3">
    <citation type="submission" date="2022-01" db="EMBL/GenBank/DDBJ databases">
        <authorList>
            <person name="Rubenstein D.R."/>
        </authorList>
    </citation>
    <scope>NUCLEOTIDE SEQUENCE</scope>
    <source>
        <strain evidence="3">SS15</strain>
        <tissue evidence="3">Liver</tissue>
    </source>
</reference>
<name>A0A835TUN3_9PASS</name>
<dbReference type="EMBL" id="JADDUC010000116">
    <property type="protein sequence ID" value="KAG0118263.1"/>
    <property type="molecule type" value="Genomic_DNA"/>
</dbReference>
<dbReference type="AlphaFoldDB" id="A0A835TUN3"/>
<proteinExistence type="predicted"/>
<gene>
    <name evidence="3" type="ORF">IHE44_0005695</name>
    <name evidence="2" type="ORF">IHE44_001326</name>
</gene>
<comment type="caution">
    <text evidence="2">The sequence shown here is derived from an EMBL/GenBank/DDBJ whole genome shotgun (WGS) entry which is preliminary data.</text>
</comment>
<protein>
    <submittedName>
        <fullName evidence="2">Uncharacterized protein</fullName>
    </submittedName>
</protein>
<feature type="region of interest" description="Disordered" evidence="1">
    <location>
        <begin position="170"/>
        <end position="203"/>
    </location>
</feature>
<feature type="compositionally biased region" description="Basic residues" evidence="1">
    <location>
        <begin position="1"/>
        <end position="11"/>
    </location>
</feature>
<dbReference type="EMBL" id="JADDUC020000002">
    <property type="protein sequence ID" value="KAI1242178.1"/>
    <property type="molecule type" value="Genomic_DNA"/>
</dbReference>
<evidence type="ECO:0000313" key="2">
    <source>
        <dbReference type="EMBL" id="KAG0118263.1"/>
    </source>
</evidence>
<keyword evidence="4" id="KW-1185">Reference proteome</keyword>
<feature type="region of interest" description="Disordered" evidence="1">
    <location>
        <begin position="1"/>
        <end position="59"/>
    </location>
</feature>